<proteinExistence type="predicted"/>
<accession>A0A6A5RYR2</accession>
<gene>
    <name evidence="1" type="ORF">M421DRAFT_373390</name>
</gene>
<sequence>MPVDSYSCFQTVSVSVCSSVPCDDRHRRLRAVSIEWSQKHINTRNAVEALVLHVRGPRARQNIPQGPPVRSQKGSIGAQIAPVMETGSCANSSCQFVSGFSRTTDRLAPLRPLVRRSQARPAITACGRNSTNGQTSDTRSFRVLLLRYP</sequence>
<organism evidence="1 2">
    <name type="scientific">Didymella exigua CBS 183.55</name>
    <dbReference type="NCBI Taxonomy" id="1150837"/>
    <lineage>
        <taxon>Eukaryota</taxon>
        <taxon>Fungi</taxon>
        <taxon>Dikarya</taxon>
        <taxon>Ascomycota</taxon>
        <taxon>Pezizomycotina</taxon>
        <taxon>Dothideomycetes</taxon>
        <taxon>Pleosporomycetidae</taxon>
        <taxon>Pleosporales</taxon>
        <taxon>Pleosporineae</taxon>
        <taxon>Didymellaceae</taxon>
        <taxon>Didymella</taxon>
    </lineage>
</organism>
<protein>
    <submittedName>
        <fullName evidence="1">Uncharacterized protein</fullName>
    </submittedName>
</protein>
<dbReference type="Proteomes" id="UP000800082">
    <property type="component" value="Unassembled WGS sequence"/>
</dbReference>
<evidence type="ECO:0000313" key="2">
    <source>
        <dbReference type="Proteomes" id="UP000800082"/>
    </source>
</evidence>
<dbReference type="EMBL" id="ML978963">
    <property type="protein sequence ID" value="KAF1930397.1"/>
    <property type="molecule type" value="Genomic_DNA"/>
</dbReference>
<dbReference type="GeneID" id="54347417"/>
<keyword evidence="2" id="KW-1185">Reference proteome</keyword>
<reference evidence="1" key="1">
    <citation type="journal article" date="2020" name="Stud. Mycol.">
        <title>101 Dothideomycetes genomes: a test case for predicting lifestyles and emergence of pathogens.</title>
        <authorList>
            <person name="Haridas S."/>
            <person name="Albert R."/>
            <person name="Binder M."/>
            <person name="Bloem J."/>
            <person name="Labutti K."/>
            <person name="Salamov A."/>
            <person name="Andreopoulos B."/>
            <person name="Baker S."/>
            <person name="Barry K."/>
            <person name="Bills G."/>
            <person name="Bluhm B."/>
            <person name="Cannon C."/>
            <person name="Castanera R."/>
            <person name="Culley D."/>
            <person name="Daum C."/>
            <person name="Ezra D."/>
            <person name="Gonzalez J."/>
            <person name="Henrissat B."/>
            <person name="Kuo A."/>
            <person name="Liang C."/>
            <person name="Lipzen A."/>
            <person name="Lutzoni F."/>
            <person name="Magnuson J."/>
            <person name="Mondo S."/>
            <person name="Nolan M."/>
            <person name="Ohm R."/>
            <person name="Pangilinan J."/>
            <person name="Park H.-J."/>
            <person name="Ramirez L."/>
            <person name="Alfaro M."/>
            <person name="Sun H."/>
            <person name="Tritt A."/>
            <person name="Yoshinaga Y."/>
            <person name="Zwiers L.-H."/>
            <person name="Turgeon B."/>
            <person name="Goodwin S."/>
            <person name="Spatafora J."/>
            <person name="Crous P."/>
            <person name="Grigoriev I."/>
        </authorList>
    </citation>
    <scope>NUCLEOTIDE SEQUENCE</scope>
    <source>
        <strain evidence="1">CBS 183.55</strain>
    </source>
</reference>
<name>A0A6A5RYR2_9PLEO</name>
<dbReference type="AlphaFoldDB" id="A0A6A5RYR2"/>
<dbReference type="RefSeq" id="XP_033450645.1">
    <property type="nucleotide sequence ID" value="XM_033589769.1"/>
</dbReference>
<evidence type="ECO:0000313" key="1">
    <source>
        <dbReference type="EMBL" id="KAF1930397.1"/>
    </source>
</evidence>